<accession>A0A1S1YVK3</accession>
<dbReference type="PIRSF" id="PIRSF028451">
    <property type="entry name" value="UCP028451"/>
    <property type="match status" value="1"/>
</dbReference>
<dbReference type="RefSeq" id="WP_044226605.1">
    <property type="nucleotide sequence ID" value="NZ_JRYR02000001.1"/>
</dbReference>
<dbReference type="EMBL" id="JRYR02000001">
    <property type="protein sequence ID" value="OHX65047.1"/>
    <property type="molecule type" value="Genomic_DNA"/>
</dbReference>
<dbReference type="OrthoDB" id="9794241at2"/>
<comment type="caution">
    <text evidence="1">The sequence shown here is derived from an EMBL/GenBank/DDBJ whole genome shotgun (WGS) entry which is preliminary data.</text>
</comment>
<name>A0A1S1YVK3_FLAPC</name>
<dbReference type="InterPro" id="IPR012808">
    <property type="entry name" value="CHP02453"/>
</dbReference>
<dbReference type="InterPro" id="IPR015996">
    <property type="entry name" value="UCP028451"/>
</dbReference>
<protein>
    <submittedName>
        <fullName evidence="1">TIGR02453 family protein</fullName>
    </submittedName>
</protein>
<proteinExistence type="predicted"/>
<reference evidence="1 2" key="1">
    <citation type="journal article" date="2012" name="Int. J. Syst. Evol. Microbiol.">
        <title>Flammeovirga pacifica sp. nov., isolated from deep-sea sediment.</title>
        <authorList>
            <person name="Xu H."/>
            <person name="Fu Y."/>
            <person name="Yang N."/>
            <person name="Ding Z."/>
            <person name="Lai Q."/>
            <person name="Zeng R."/>
        </authorList>
    </citation>
    <scope>NUCLEOTIDE SEQUENCE [LARGE SCALE GENOMIC DNA]</scope>
    <source>
        <strain evidence="2">DSM 24597 / LMG 26175 / WPAGA1</strain>
    </source>
</reference>
<dbReference type="AlphaFoldDB" id="A0A1S1YVK3"/>
<sequence>MINKELFQFLADLKDNNHKDWFTDNKKVYQQHQETVKGLFIEIQDQLNHTDQIEAHKLYRIYRDVRFSKDKTPYKTWFSGYLSRLKPALRGGYYLHLEDGKSMIGGGFYAPNKEDLKRIRDEFTFGDDEIRGIINDTTFKKYFGTLEGEGVKTAPKGFDKNDPAIEFIRKKQFYAMRHFTNDEVMSENFVEEVVKTYQALRPFFDYMSNVLTTDLNGESII</sequence>
<dbReference type="PANTHER" id="PTHR36452">
    <property type="entry name" value="CHROMOSOME 12, WHOLE GENOME SHOTGUN SEQUENCE"/>
    <property type="match status" value="1"/>
</dbReference>
<gene>
    <name evidence="1" type="ORF">NH26_01110</name>
</gene>
<dbReference type="Pfam" id="PF09365">
    <property type="entry name" value="DUF2461"/>
    <property type="match status" value="1"/>
</dbReference>
<keyword evidence="2" id="KW-1185">Reference proteome</keyword>
<dbReference type="Proteomes" id="UP000179797">
    <property type="component" value="Unassembled WGS sequence"/>
</dbReference>
<dbReference type="NCBIfam" id="TIGR02453">
    <property type="entry name" value="TIGR02453 family protein"/>
    <property type="match status" value="1"/>
</dbReference>
<organism evidence="1 2">
    <name type="scientific">Flammeovirga pacifica</name>
    <dbReference type="NCBI Taxonomy" id="915059"/>
    <lineage>
        <taxon>Bacteria</taxon>
        <taxon>Pseudomonadati</taxon>
        <taxon>Bacteroidota</taxon>
        <taxon>Cytophagia</taxon>
        <taxon>Cytophagales</taxon>
        <taxon>Flammeovirgaceae</taxon>
        <taxon>Flammeovirga</taxon>
    </lineage>
</organism>
<dbReference type="PANTHER" id="PTHR36452:SF1">
    <property type="entry name" value="DUF2461 DOMAIN-CONTAINING PROTEIN"/>
    <property type="match status" value="1"/>
</dbReference>
<evidence type="ECO:0000313" key="2">
    <source>
        <dbReference type="Proteomes" id="UP000179797"/>
    </source>
</evidence>
<evidence type="ECO:0000313" key="1">
    <source>
        <dbReference type="EMBL" id="OHX65047.1"/>
    </source>
</evidence>